<comment type="caution">
    <text evidence="1">The sequence shown here is derived from an EMBL/GenBank/DDBJ whole genome shotgun (WGS) entry which is preliminary data.</text>
</comment>
<accession>A0A8X6QEG8</accession>
<gene>
    <name evidence="1" type="primary">AVEN_258451_1</name>
    <name evidence="1" type="ORF">NPIL_34261</name>
</gene>
<dbReference type="EMBL" id="BMAW01030681">
    <property type="protein sequence ID" value="GFU17571.1"/>
    <property type="molecule type" value="Genomic_DNA"/>
</dbReference>
<reference evidence="1" key="1">
    <citation type="submission" date="2020-08" db="EMBL/GenBank/DDBJ databases">
        <title>Multicomponent nature underlies the extraordinary mechanical properties of spider dragline silk.</title>
        <authorList>
            <person name="Kono N."/>
            <person name="Nakamura H."/>
            <person name="Mori M."/>
            <person name="Yoshida Y."/>
            <person name="Ohtoshi R."/>
            <person name="Malay A.D."/>
            <person name="Moran D.A.P."/>
            <person name="Tomita M."/>
            <person name="Numata K."/>
            <person name="Arakawa K."/>
        </authorList>
    </citation>
    <scope>NUCLEOTIDE SEQUENCE</scope>
</reference>
<dbReference type="AlphaFoldDB" id="A0A8X6QEG8"/>
<protein>
    <submittedName>
        <fullName evidence="1">Uncharacterized protein</fullName>
    </submittedName>
</protein>
<feature type="non-terminal residue" evidence="1">
    <location>
        <position position="1"/>
    </location>
</feature>
<keyword evidence="2" id="KW-1185">Reference proteome</keyword>
<dbReference type="OrthoDB" id="6424097at2759"/>
<sequence length="760" mass="87509">KTYYLPFSIKDFTLSNKSLWTLGKDFYVEISSQLEPLLEATEVDKEIKEDSMNIESGDEFHFENFETIVQMPPIQKYKPESEKFYVNCCLFDSSIIICSKDMQTMTWQLDLILSTKNLFFKGKNSQSICQLINFPLTYSQSFSREYLLSKVKNDCSKPIITFLQCNKSSESGYINKEQGNIFCKLLKHFSSSPSNCICLIGHPEGKLLYCLCSLNFNEQYLIVDTQLEILHDIKQPIAGIHFLKESHGIEGNGLLLVGTLGKVVYITADRLFNNSIDIKIKNESYFITTLCLMSNVKKCVIFKRLVIHTSDKDELWISEFSKQKKNSFNEEGDLKFSRNTLTSHRIVNITLLNELKGIFLFVSQYGDMYLSIHFEKEDHDISMVSLPSLMNEIMHQSSVLHNLNLVSRKQQDFFTAVSKFAFLKYNGAQEFNVTCSVIEINEQPGKFIININIKNTEKFDSKFWFVTASLYNFYQRDSVVVSKTLQYEADQTIMIEVQKSLLCSLHNSPFPLYVEVGLFLTLPESLMYEDYFKLITNQLPLYLKIKTLILNELYILRQSSQNRLERNVGHKNKPKNLLEGIFLRNLRTPIARIMHISPMNSISYPQEFTICLSPKKAQIELNDKITESSLIDSVFKTIKTRNNIMNISELNFLLCSDQEVSLNMSDNADGTCITIHSKSFNLLSGLRMAMMELLLNIQNKPISSGSKCVSIPAIVNKECEKLSKDLLDMYGQNVERNDFLEKIVSTYCQLRNISTMLPFC</sequence>
<organism evidence="1 2">
    <name type="scientific">Nephila pilipes</name>
    <name type="common">Giant wood spider</name>
    <name type="synonym">Nephila maculata</name>
    <dbReference type="NCBI Taxonomy" id="299642"/>
    <lineage>
        <taxon>Eukaryota</taxon>
        <taxon>Metazoa</taxon>
        <taxon>Ecdysozoa</taxon>
        <taxon>Arthropoda</taxon>
        <taxon>Chelicerata</taxon>
        <taxon>Arachnida</taxon>
        <taxon>Araneae</taxon>
        <taxon>Araneomorphae</taxon>
        <taxon>Entelegynae</taxon>
        <taxon>Araneoidea</taxon>
        <taxon>Nephilidae</taxon>
        <taxon>Nephila</taxon>
    </lineage>
</organism>
<evidence type="ECO:0000313" key="2">
    <source>
        <dbReference type="Proteomes" id="UP000887013"/>
    </source>
</evidence>
<evidence type="ECO:0000313" key="1">
    <source>
        <dbReference type="EMBL" id="GFU17571.1"/>
    </source>
</evidence>
<dbReference type="Proteomes" id="UP000887013">
    <property type="component" value="Unassembled WGS sequence"/>
</dbReference>
<proteinExistence type="predicted"/>
<name>A0A8X6QEG8_NEPPI</name>